<accession>A0AAQ3KM32</accession>
<feature type="compositionally biased region" description="Gly residues" evidence="8">
    <location>
        <begin position="193"/>
        <end position="204"/>
    </location>
</feature>
<keyword evidence="3" id="KW-1003">Cell membrane</keyword>
<keyword evidence="5 9" id="KW-0812">Transmembrane</keyword>
<evidence type="ECO:0000313" key="11">
    <source>
        <dbReference type="Proteomes" id="UP001327560"/>
    </source>
</evidence>
<keyword evidence="2" id="KW-0813">Transport</keyword>
<dbReference type="PANTHER" id="PTHR32195:SF24">
    <property type="entry name" value="TRYPTOPHAN OR TYROSINE TRANSPORTER PROTEIN"/>
    <property type="match status" value="1"/>
</dbReference>
<reference evidence="10 11" key="1">
    <citation type="submission" date="2023-10" db="EMBL/GenBank/DDBJ databases">
        <title>Chromosome-scale genome assembly provides insights into flower coloration mechanisms of Canna indica.</title>
        <authorList>
            <person name="Li C."/>
        </authorList>
    </citation>
    <scope>NUCLEOTIDE SEQUENCE [LARGE SCALE GENOMIC DNA]</scope>
    <source>
        <tissue evidence="10">Flower</tissue>
    </source>
</reference>
<keyword evidence="4" id="KW-0997">Cell inner membrane</keyword>
<name>A0AAQ3KM32_9LILI</name>
<dbReference type="AlphaFoldDB" id="A0AAQ3KM32"/>
<dbReference type="Proteomes" id="UP001327560">
    <property type="component" value="Chromosome 6"/>
</dbReference>
<evidence type="ECO:0000256" key="1">
    <source>
        <dbReference type="ARBA" id="ARBA00004429"/>
    </source>
</evidence>
<evidence type="ECO:0000256" key="4">
    <source>
        <dbReference type="ARBA" id="ARBA00022519"/>
    </source>
</evidence>
<keyword evidence="6 9" id="KW-1133">Transmembrane helix</keyword>
<evidence type="ECO:0000256" key="8">
    <source>
        <dbReference type="SAM" id="MobiDB-lite"/>
    </source>
</evidence>
<evidence type="ECO:0000256" key="5">
    <source>
        <dbReference type="ARBA" id="ARBA00022692"/>
    </source>
</evidence>
<keyword evidence="11" id="KW-1185">Reference proteome</keyword>
<evidence type="ECO:0000256" key="7">
    <source>
        <dbReference type="ARBA" id="ARBA00023136"/>
    </source>
</evidence>
<evidence type="ECO:0000256" key="6">
    <source>
        <dbReference type="ARBA" id="ARBA00022989"/>
    </source>
</evidence>
<evidence type="ECO:0000256" key="3">
    <source>
        <dbReference type="ARBA" id="ARBA00022475"/>
    </source>
</evidence>
<keyword evidence="7 9" id="KW-0472">Membrane</keyword>
<sequence length="266" mass="28061">MMPLVETFSILAVGTSLIGTLLGFSQFYIEQLVNLCDSIQEKPKTGNDHRTRDQTEEMKKSWWENNYLNLLATSIVIFPSMFISALLSDAFSIATDIAGGYCMIVLYGILPPAMAWVRASRVEDDDDIADEGDGFQSQGNRLVSGEATFFSASLAPAWISWFGSAGAGGLVRGGVGAHEIEARGGKALPIDGAGEGGEGISGEGDGGRDMCNDSAPQVGDGAKEICDGGIEIWEEAGSAVDRRKSNSRRGSNAGARSIAMPLALSP</sequence>
<comment type="subcellular location">
    <subcellularLocation>
        <location evidence="1">Cell inner membrane</location>
        <topology evidence="1">Multi-pass membrane protein</topology>
    </subcellularLocation>
</comment>
<dbReference type="GO" id="GO:0005886">
    <property type="term" value="C:plasma membrane"/>
    <property type="evidence" value="ECO:0007669"/>
    <property type="project" value="UniProtKB-SubCell"/>
</dbReference>
<dbReference type="Pfam" id="PF03222">
    <property type="entry name" value="Trp_Tyr_perm"/>
    <property type="match status" value="1"/>
</dbReference>
<feature type="region of interest" description="Disordered" evidence="8">
    <location>
        <begin position="237"/>
        <end position="266"/>
    </location>
</feature>
<dbReference type="EMBL" id="CP136895">
    <property type="protein sequence ID" value="WOL09608.1"/>
    <property type="molecule type" value="Genomic_DNA"/>
</dbReference>
<organism evidence="10 11">
    <name type="scientific">Canna indica</name>
    <name type="common">Indian-shot</name>
    <dbReference type="NCBI Taxonomy" id="4628"/>
    <lineage>
        <taxon>Eukaryota</taxon>
        <taxon>Viridiplantae</taxon>
        <taxon>Streptophyta</taxon>
        <taxon>Embryophyta</taxon>
        <taxon>Tracheophyta</taxon>
        <taxon>Spermatophyta</taxon>
        <taxon>Magnoliopsida</taxon>
        <taxon>Liliopsida</taxon>
        <taxon>Zingiberales</taxon>
        <taxon>Cannaceae</taxon>
        <taxon>Canna</taxon>
    </lineage>
</organism>
<feature type="transmembrane region" description="Helical" evidence="9">
    <location>
        <begin position="7"/>
        <end position="29"/>
    </location>
</feature>
<feature type="transmembrane region" description="Helical" evidence="9">
    <location>
        <begin position="67"/>
        <end position="87"/>
    </location>
</feature>
<evidence type="ECO:0000256" key="2">
    <source>
        <dbReference type="ARBA" id="ARBA00022448"/>
    </source>
</evidence>
<dbReference type="GO" id="GO:0003333">
    <property type="term" value="P:amino acid transmembrane transport"/>
    <property type="evidence" value="ECO:0007669"/>
    <property type="project" value="InterPro"/>
</dbReference>
<feature type="region of interest" description="Disordered" evidence="8">
    <location>
        <begin position="187"/>
        <end position="206"/>
    </location>
</feature>
<proteinExistence type="predicted"/>
<evidence type="ECO:0000313" key="10">
    <source>
        <dbReference type="EMBL" id="WOL09608.1"/>
    </source>
</evidence>
<evidence type="ECO:0000256" key="9">
    <source>
        <dbReference type="SAM" id="Phobius"/>
    </source>
</evidence>
<gene>
    <name evidence="10" type="ORF">Cni_G18361</name>
</gene>
<protein>
    <submittedName>
        <fullName evidence="10">Uncharacterized protein</fullName>
    </submittedName>
</protein>
<dbReference type="InterPro" id="IPR018227">
    <property type="entry name" value="Amino_acid_transport_2"/>
</dbReference>
<dbReference type="PANTHER" id="PTHR32195">
    <property type="entry name" value="OS07G0662800 PROTEIN"/>
    <property type="match status" value="1"/>
</dbReference>
<feature type="transmembrane region" description="Helical" evidence="9">
    <location>
        <begin position="99"/>
        <end position="117"/>
    </location>
</feature>